<gene>
    <name evidence="2" type="ORF">TrRE_jg11407</name>
</gene>
<protein>
    <recommendedName>
        <fullName evidence="4">DNA polymerase delta subunit 3</fullName>
    </recommendedName>
</protein>
<feature type="region of interest" description="Disordered" evidence="1">
    <location>
        <begin position="387"/>
        <end position="442"/>
    </location>
</feature>
<keyword evidence="3" id="KW-1185">Reference proteome</keyword>
<name>A0A9W6ZVD3_9STRA</name>
<dbReference type="Pfam" id="PF09507">
    <property type="entry name" value="CDC27"/>
    <property type="match status" value="1"/>
</dbReference>
<feature type="compositionally biased region" description="Acidic residues" evidence="1">
    <location>
        <begin position="393"/>
        <end position="402"/>
    </location>
</feature>
<dbReference type="Proteomes" id="UP001165082">
    <property type="component" value="Unassembled WGS sequence"/>
</dbReference>
<evidence type="ECO:0000256" key="1">
    <source>
        <dbReference type="SAM" id="MobiDB-lite"/>
    </source>
</evidence>
<evidence type="ECO:0000313" key="3">
    <source>
        <dbReference type="Proteomes" id="UP001165082"/>
    </source>
</evidence>
<dbReference type="GO" id="GO:0006260">
    <property type="term" value="P:DNA replication"/>
    <property type="evidence" value="ECO:0007669"/>
    <property type="project" value="InterPro"/>
</dbReference>
<comment type="caution">
    <text evidence="2">The sequence shown here is derived from an EMBL/GenBank/DDBJ whole genome shotgun (WGS) entry which is preliminary data.</text>
</comment>
<accession>A0A9W6ZVD3</accession>
<feature type="compositionally biased region" description="Basic and acidic residues" evidence="1">
    <location>
        <begin position="217"/>
        <end position="241"/>
    </location>
</feature>
<feature type="compositionally biased region" description="Acidic residues" evidence="1">
    <location>
        <begin position="271"/>
        <end position="308"/>
    </location>
</feature>
<evidence type="ECO:0000313" key="2">
    <source>
        <dbReference type="EMBL" id="GMH56605.1"/>
    </source>
</evidence>
<dbReference type="InterPro" id="IPR019038">
    <property type="entry name" value="POLD3"/>
</dbReference>
<feature type="compositionally biased region" description="Acidic residues" evidence="1">
    <location>
        <begin position="242"/>
        <end position="253"/>
    </location>
</feature>
<feature type="compositionally biased region" description="Low complexity" evidence="1">
    <location>
        <begin position="136"/>
        <end position="145"/>
    </location>
</feature>
<dbReference type="OrthoDB" id="10452097at2759"/>
<sequence length="442" mass="47736">MACTMLPQEELKAYESQLMDSSDVLTSRQIAMSHALSLKSAVGVLSKLLGSNPDLQSLYLTTKRDEGGKMKINLTESKETGSNVLSSVLHSLCGSKGTKALEVMTLTTTSVRASNCNNIKADVERVERKRKGGSAEGVQQGAAAGERSDGHMSLKSNPFGQKRVKVSAANFFGGGGGGAKKEEKKKKSVFDSNPKAPKPKKSMFATTKTKGKKGGKKEKVVEEEKDVKLGKGEMSKRKVLDSDSEDEDEDDDGTGFMEVGEKLPPPPTKADDEDDGEEEFVGDEESDNEDGGEKSEQEEEGGEVEVEDAPVQSPEKATKKKRNKKDDKFNEFGEEIVKEKVVGAMDMAFGGGNKEDAGSAPSGEGGGKRRVIKKRFVEKTEMDANGYIHTTTVEEEYSDYEEGTPPKKKKEETGVQRSSGIGGGAKKEKKQKGLMGFFGKKK</sequence>
<reference evidence="2" key="1">
    <citation type="submission" date="2022-07" db="EMBL/GenBank/DDBJ databases">
        <title>Genome analysis of Parmales, a sister group of diatoms, reveals the evolutionary specialization of diatoms from phago-mixotrophs to photoautotrophs.</title>
        <authorList>
            <person name="Ban H."/>
            <person name="Sato S."/>
            <person name="Yoshikawa S."/>
            <person name="Kazumasa Y."/>
            <person name="Nakamura Y."/>
            <person name="Ichinomiya M."/>
            <person name="Saitoh K."/>
            <person name="Sato N."/>
            <person name="Blanc-Mathieu R."/>
            <person name="Endo H."/>
            <person name="Kuwata A."/>
            <person name="Ogata H."/>
        </authorList>
    </citation>
    <scope>NUCLEOTIDE SEQUENCE</scope>
</reference>
<dbReference type="EMBL" id="BRXZ01000886">
    <property type="protein sequence ID" value="GMH56605.1"/>
    <property type="molecule type" value="Genomic_DNA"/>
</dbReference>
<proteinExistence type="predicted"/>
<dbReference type="AlphaFoldDB" id="A0A9W6ZVD3"/>
<organism evidence="2 3">
    <name type="scientific">Triparma retinervis</name>
    <dbReference type="NCBI Taxonomy" id="2557542"/>
    <lineage>
        <taxon>Eukaryota</taxon>
        <taxon>Sar</taxon>
        <taxon>Stramenopiles</taxon>
        <taxon>Ochrophyta</taxon>
        <taxon>Bolidophyceae</taxon>
        <taxon>Parmales</taxon>
        <taxon>Triparmaceae</taxon>
        <taxon>Triparma</taxon>
    </lineage>
</organism>
<feature type="region of interest" description="Disordered" evidence="1">
    <location>
        <begin position="126"/>
        <end position="371"/>
    </location>
</feature>
<dbReference type="GO" id="GO:0043625">
    <property type="term" value="C:delta DNA polymerase complex"/>
    <property type="evidence" value="ECO:0007669"/>
    <property type="project" value="InterPro"/>
</dbReference>
<evidence type="ECO:0008006" key="4">
    <source>
        <dbReference type="Google" id="ProtNLM"/>
    </source>
</evidence>
<feature type="compositionally biased region" description="Basic and acidic residues" evidence="1">
    <location>
        <begin position="324"/>
        <end position="341"/>
    </location>
</feature>